<dbReference type="FunFam" id="3.30.160.60:FF:000036">
    <property type="entry name" value="GLI family zinc finger 3"/>
    <property type="match status" value="1"/>
</dbReference>
<feature type="domain" description="C2H2-type" evidence="13">
    <location>
        <begin position="971"/>
        <end position="1000"/>
    </location>
</feature>
<dbReference type="SUPFAM" id="SSF57667">
    <property type="entry name" value="beta-beta-alpha zinc fingers"/>
    <property type="match status" value="3"/>
</dbReference>
<feature type="compositionally biased region" description="Polar residues" evidence="12">
    <location>
        <begin position="1993"/>
        <end position="2007"/>
    </location>
</feature>
<feature type="compositionally biased region" description="Polar residues" evidence="12">
    <location>
        <begin position="216"/>
        <end position="231"/>
    </location>
</feature>
<name>A0A504Y6J6_FASGI</name>
<feature type="region of interest" description="Disordered" evidence="12">
    <location>
        <begin position="345"/>
        <end position="390"/>
    </location>
</feature>
<evidence type="ECO:0000256" key="5">
    <source>
        <dbReference type="ARBA" id="ARBA00022771"/>
    </source>
</evidence>
<keyword evidence="5 11" id="KW-0863">Zinc-finger</keyword>
<feature type="region of interest" description="Disordered" evidence="12">
    <location>
        <begin position="733"/>
        <end position="790"/>
    </location>
</feature>
<feature type="compositionally biased region" description="Polar residues" evidence="12">
    <location>
        <begin position="1532"/>
        <end position="1543"/>
    </location>
</feature>
<feature type="compositionally biased region" description="Polar residues" evidence="12">
    <location>
        <begin position="1322"/>
        <end position="1347"/>
    </location>
</feature>
<dbReference type="OrthoDB" id="3214149at2759"/>
<feature type="region of interest" description="Disordered" evidence="12">
    <location>
        <begin position="1584"/>
        <end position="1638"/>
    </location>
</feature>
<feature type="domain" description="C2H2-type" evidence="13">
    <location>
        <begin position="1032"/>
        <end position="1062"/>
    </location>
</feature>
<dbReference type="PROSITE" id="PS50157">
    <property type="entry name" value="ZINC_FINGER_C2H2_2"/>
    <property type="match status" value="4"/>
</dbReference>
<dbReference type="InterPro" id="IPR036236">
    <property type="entry name" value="Znf_C2H2_sf"/>
</dbReference>
<feature type="compositionally biased region" description="Acidic residues" evidence="12">
    <location>
        <begin position="876"/>
        <end position="890"/>
    </location>
</feature>
<feature type="compositionally biased region" description="Gly residues" evidence="12">
    <location>
        <begin position="1120"/>
        <end position="1129"/>
    </location>
</feature>
<evidence type="ECO:0000259" key="13">
    <source>
        <dbReference type="PROSITE" id="PS50157"/>
    </source>
</evidence>
<feature type="compositionally biased region" description="Polar residues" evidence="12">
    <location>
        <begin position="1617"/>
        <end position="1632"/>
    </location>
</feature>
<evidence type="ECO:0000256" key="3">
    <source>
        <dbReference type="ARBA" id="ARBA00022723"/>
    </source>
</evidence>
<gene>
    <name evidence="14" type="ORF">FGIG_01644</name>
</gene>
<comment type="subcellular location">
    <subcellularLocation>
        <location evidence="1">Nucleus</location>
    </subcellularLocation>
</comment>
<accession>A0A504Y6J6</accession>
<evidence type="ECO:0000256" key="1">
    <source>
        <dbReference type="ARBA" id="ARBA00004123"/>
    </source>
</evidence>
<organism evidence="14 15">
    <name type="scientific">Fasciola gigantica</name>
    <name type="common">Giant liver fluke</name>
    <dbReference type="NCBI Taxonomy" id="46835"/>
    <lineage>
        <taxon>Eukaryota</taxon>
        <taxon>Metazoa</taxon>
        <taxon>Spiralia</taxon>
        <taxon>Lophotrochozoa</taxon>
        <taxon>Platyhelminthes</taxon>
        <taxon>Trematoda</taxon>
        <taxon>Digenea</taxon>
        <taxon>Plagiorchiida</taxon>
        <taxon>Echinostomata</taxon>
        <taxon>Echinostomatoidea</taxon>
        <taxon>Fasciolidae</taxon>
        <taxon>Fasciola</taxon>
    </lineage>
</organism>
<dbReference type="FunFam" id="3.30.160.60:FF:000019">
    <property type="entry name" value="GLI family zinc finger 3"/>
    <property type="match status" value="1"/>
</dbReference>
<feature type="region of interest" description="Disordered" evidence="12">
    <location>
        <begin position="2019"/>
        <end position="2041"/>
    </location>
</feature>
<feature type="compositionally biased region" description="Gly residues" evidence="12">
    <location>
        <begin position="353"/>
        <end position="365"/>
    </location>
</feature>
<feature type="domain" description="C2H2-type" evidence="13">
    <location>
        <begin position="943"/>
        <end position="970"/>
    </location>
</feature>
<dbReference type="Pfam" id="PF00096">
    <property type="entry name" value="zf-C2H2"/>
    <property type="match status" value="2"/>
</dbReference>
<comment type="caution">
    <text evidence="14">The sequence shown here is derived from an EMBL/GenBank/DDBJ whole genome shotgun (WGS) entry which is preliminary data.</text>
</comment>
<keyword evidence="6" id="KW-0862">Zinc</keyword>
<dbReference type="PANTHER" id="PTHR45718">
    <property type="entry name" value="TRANSCRIPTIONAL ACTIVATOR CUBITUS INTERRUPTUS"/>
    <property type="match status" value="1"/>
</dbReference>
<dbReference type="InterPro" id="IPR043359">
    <property type="entry name" value="GLI-like"/>
</dbReference>
<dbReference type="GO" id="GO:0000981">
    <property type="term" value="F:DNA-binding transcription factor activity, RNA polymerase II-specific"/>
    <property type="evidence" value="ECO:0007669"/>
    <property type="project" value="TreeGrafter"/>
</dbReference>
<dbReference type="PROSITE" id="PS00028">
    <property type="entry name" value="ZINC_FINGER_C2H2_1"/>
    <property type="match status" value="4"/>
</dbReference>
<dbReference type="Proteomes" id="UP000316759">
    <property type="component" value="Unassembled WGS sequence"/>
</dbReference>
<feature type="compositionally biased region" description="Polar residues" evidence="12">
    <location>
        <begin position="656"/>
        <end position="683"/>
    </location>
</feature>
<evidence type="ECO:0000256" key="4">
    <source>
        <dbReference type="ARBA" id="ARBA00022737"/>
    </source>
</evidence>
<dbReference type="InterPro" id="IPR013087">
    <property type="entry name" value="Znf_C2H2_type"/>
</dbReference>
<protein>
    <submittedName>
        <fullName evidence="14">Cubitus interruptus protein</fullName>
    </submittedName>
</protein>
<reference evidence="14 15" key="1">
    <citation type="submission" date="2019-04" db="EMBL/GenBank/DDBJ databases">
        <title>Annotation for the trematode Fasciola gigantica.</title>
        <authorList>
            <person name="Choi Y.-J."/>
        </authorList>
    </citation>
    <scope>NUCLEOTIDE SEQUENCE [LARGE SCALE GENOMIC DNA]</scope>
    <source>
        <strain evidence="14">Uganda_cow_1</strain>
    </source>
</reference>
<feature type="compositionally biased region" description="Basic and acidic residues" evidence="12">
    <location>
        <begin position="735"/>
        <end position="770"/>
    </location>
</feature>
<keyword evidence="3" id="KW-0479">Metal-binding</keyword>
<feature type="region of interest" description="Disordered" evidence="12">
    <location>
        <begin position="1988"/>
        <end position="2007"/>
    </location>
</feature>
<keyword evidence="15" id="KW-1185">Reference proteome</keyword>
<feature type="region of interest" description="Disordered" evidence="12">
    <location>
        <begin position="835"/>
        <end position="893"/>
    </location>
</feature>
<dbReference type="STRING" id="46835.A0A504Y6J6"/>
<keyword evidence="10" id="KW-0539">Nucleus</keyword>
<feature type="region of interest" description="Disordered" evidence="12">
    <location>
        <begin position="202"/>
        <end position="231"/>
    </location>
</feature>
<dbReference type="GO" id="GO:0005634">
    <property type="term" value="C:nucleus"/>
    <property type="evidence" value="ECO:0007669"/>
    <property type="project" value="UniProtKB-SubCell"/>
</dbReference>
<feature type="region of interest" description="Disordered" evidence="12">
    <location>
        <begin position="1530"/>
        <end position="1554"/>
    </location>
</feature>
<feature type="compositionally biased region" description="Polar residues" evidence="12">
    <location>
        <begin position="449"/>
        <end position="459"/>
    </location>
</feature>
<feature type="compositionally biased region" description="Low complexity" evidence="12">
    <location>
        <begin position="491"/>
        <end position="517"/>
    </location>
</feature>
<dbReference type="FunFam" id="3.30.160.60:FF:000048">
    <property type="entry name" value="GLI family zinc finger 3"/>
    <property type="match status" value="1"/>
</dbReference>
<keyword evidence="8" id="KW-0238">DNA-binding</keyword>
<evidence type="ECO:0000256" key="6">
    <source>
        <dbReference type="ARBA" id="ARBA00022833"/>
    </source>
</evidence>
<keyword evidence="9" id="KW-0804">Transcription</keyword>
<feature type="compositionally biased region" description="Polar residues" evidence="12">
    <location>
        <begin position="1783"/>
        <end position="1800"/>
    </location>
</feature>
<keyword evidence="7" id="KW-0805">Transcription regulation</keyword>
<feature type="compositionally biased region" description="Low complexity" evidence="12">
    <location>
        <begin position="366"/>
        <end position="379"/>
    </location>
</feature>
<feature type="region of interest" description="Disordered" evidence="12">
    <location>
        <begin position="655"/>
        <end position="691"/>
    </location>
</feature>
<feature type="compositionally biased region" description="Polar residues" evidence="12">
    <location>
        <begin position="1379"/>
        <end position="1392"/>
    </location>
</feature>
<evidence type="ECO:0000256" key="10">
    <source>
        <dbReference type="ARBA" id="ARBA00023242"/>
    </source>
</evidence>
<comment type="similarity">
    <text evidence="2">Belongs to the GLI C2H2-type zinc-finger protein family.</text>
</comment>
<dbReference type="PANTHER" id="PTHR45718:SF4">
    <property type="entry name" value="TRANSCRIPTIONAL ACTIVATOR CUBITUS INTERRUPTUS"/>
    <property type="match status" value="1"/>
</dbReference>
<evidence type="ECO:0000256" key="2">
    <source>
        <dbReference type="ARBA" id="ARBA00010831"/>
    </source>
</evidence>
<dbReference type="Pfam" id="PF23561">
    <property type="entry name" value="zf-C2H2_15"/>
    <property type="match status" value="1"/>
</dbReference>
<dbReference type="FunFam" id="3.30.160.60:FF:000031">
    <property type="entry name" value="GLI family zinc finger 3"/>
    <property type="match status" value="1"/>
</dbReference>
<feature type="compositionally biased region" description="Low complexity" evidence="12">
    <location>
        <begin position="205"/>
        <end position="215"/>
    </location>
</feature>
<evidence type="ECO:0000256" key="8">
    <source>
        <dbReference type="ARBA" id="ARBA00023125"/>
    </source>
</evidence>
<feature type="region of interest" description="Disordered" evidence="12">
    <location>
        <begin position="1093"/>
        <end position="1134"/>
    </location>
</feature>
<dbReference type="EMBL" id="SUNJ01014804">
    <property type="protein sequence ID" value="TPP56241.1"/>
    <property type="molecule type" value="Genomic_DNA"/>
</dbReference>
<dbReference type="GO" id="GO:0008270">
    <property type="term" value="F:zinc ion binding"/>
    <property type="evidence" value="ECO:0007669"/>
    <property type="project" value="UniProtKB-KW"/>
</dbReference>
<dbReference type="Gene3D" id="3.30.160.60">
    <property type="entry name" value="Classic Zinc Finger"/>
    <property type="match status" value="5"/>
</dbReference>
<evidence type="ECO:0000256" key="7">
    <source>
        <dbReference type="ARBA" id="ARBA00023015"/>
    </source>
</evidence>
<feature type="region of interest" description="Disordered" evidence="12">
    <location>
        <begin position="1673"/>
        <end position="1692"/>
    </location>
</feature>
<sequence length="2215" mass="237224">MDGSTDELKGMAGMTKRQDNLGLNQTPWKMENPNGQKIMPLSDGTLEAIATRGKSTFSDPYTPLSFLPLSATYDGRYQWPANTLINSDVSGIHGNNNSTAITNTIANNNSNGDNNNNSGNTDMNKVCTSGATIAKNTISASKNERDKQVDETNPVKFSPAVATTLGSLVKERNQLSTASNRNNSGNDNNDNNNVETEALGKTVTHSNESSNHSSSGCQHPTVSVSSDSNTLKSTSEAYIPRVGVSCTTSPEAMVAAAAFNAVRRWFTNSSMTNVPDPTMISSYWSSTLTTPVSGFGTSGSSSGGVNPLQQPNSFYRLPFPPHAHHPTGVPANYFPSGIPFRGHHSSGYVPNSGGTGPGAGTGGGTSISAGLGIPGPLIRGGKKRSHSQSSVNDMFDISSLTRSSQGSLSVTQAMRVSRSMVSSSGGSYGHLSAASLGASPSATCGIRRTFSSNGNSTHTAPPAPFSDGSPFWSPRSPHSIGPGSVALANLGGYPPTSGSTPNSSGSHHSSSGQEPGSLGHHVLSPMTAGVPEQRITKPNQSAMNLDWMPSSSTPCGLTSAPPATHSASAAVFHSAVAFAAAIAAAASVDPSRASRVDGNVAHEVHQQTAFPMGNNPQPSVTLPPSMPGFGAGFPFLKSQQQNVFHSSKFTGLVDVNPTTRSKNSTEPTTLMDVSSDTGNNSRVNDAFTPDRTPGNACFPTANTYGGLSSPYLNAFHWPFNKIRVADYPASGRNHVRSEEWPHPWHPEADNSRLGTEPDRTSKEKRQEKRSVHGSTKHVPSSTVPKGTKISLYPPLTRDLLRQHCAMNQGAPSFRDMVDMAGTTARGTSAEILCHPSQSGVKSERNETPEFWSMDESSGNKKASTREVTGNGGVLSEGEEAECDEDEDLDDDGRVPQEGDPDFVETACHWGECTLQFENQEELVKHISNEHIAGNKKSFVCLWRECVRGTRPFKAQYMLVVHMRRHTGEKPHKCIFEGCSKRYSRLENLKTHLRSHTGEKPYQCEIPGCHKAFSNASDRAKHQNRTHSNEKPYTCKVDGCSKRYTDPSSLRKHVKTVHGAEVYANKKHKGESWSDRPCGGGGATGGAYGSAGGGGVGAGGGSERLRGYPRAPGPDDRRPDGGGGTSAGGGARDRIGARGAADSFMLPRGGFHSKAHGSSTAPGGDRSFGCGGLTNYSLGTHGYGFNPWSAGRTAMYPFGEFGRGSRFDQGNYYPSHPAGPHSAHNSGLFIPPWNTHLTAQRDATTELLMMSSPTVTYGCPDYLPSVKYEYTTPMAAYLTDSRSVDSNSLDHSTHPACLMQSRHNYALDPSFDLTHRPKGGPGNANSWRNTRASSAYRSNQSTRESQFNFERHARSSSMEKLPNWSGQNQNGTVGDPPGSPQNNGLPGTAAQTQPKCRTALTGEWPLLSEQPMNVTNPIETNNARVHSNYDRNVACPLGTSWNDSSKNLNNNLVLPVPPTQPTPETAINFGTNWFSPNTAVAPVPHVKQEQRLPQRLSWPAQLARQRATVNNTAGETSGNETARDENLARYWPNESSQVIHPQTSKSDHIRSRSQQEIQRNNFEDEFKPNLDYSGSLGLAQNVETGQLNQVGSPKVSENWERGSGTASSGISSAMTTTNSQVSTVHQPGSPSEQMETRNSVHLDHRHENVISKPSDIIYTPPITTCSSHAVISDDSSKTGVSLAPHAEQTLNRSGKCASLTANEITSAIPTSTSIPMLSVCPTVADLERLSATSSQVSSGVGSMSSSNAGSGCGNRTMDSSDNGTHHGSIKPVKGKMTHWENRGCRTQSDPSRSIQQPSSCRNGPVFSNQEGFCSDRTHGIMPQYLSTNHLTSNYPHWSPWFRSAQPDDHALRTPPSAEVAGNWNNDSSSARFHQFNSSTSSWNGQPVLTTELCSPANNDASCAGLSNAPLTNESEKNSLCGRSHSSLNETSHSHLSGLEQHHSQRFAYWDPNQRSVSGHALTANSDVVHNVQQCADLNYLKDNFVSGQHGELHSSATSSQQTRSNPESICSQYAQSCRTDQVQDSGRGQGSSIPITEPSPLNSMNSCGQMVHSLNQANQNPVPSQPGCPDSSGISHNSNLIRPPHFNDRNRTMLENYFVSSSYPVIPYQSTRINSAPYVHTFGSGEFAIHSGYDRAPNTTLPSIPPAYGPLNPTDAHFSFPQHHSLYSPALQSIFEEVPSGSHMPMSGGCDTLGGNLVVCNMPSIDTESLTFGSFT</sequence>
<evidence type="ECO:0000313" key="14">
    <source>
        <dbReference type="EMBL" id="TPP56241.1"/>
    </source>
</evidence>
<feature type="compositionally biased region" description="Low complexity" evidence="12">
    <location>
        <begin position="1601"/>
        <end position="1616"/>
    </location>
</feature>
<feature type="region of interest" description="Disordered" evidence="12">
    <location>
        <begin position="449"/>
        <end position="524"/>
    </location>
</feature>
<feature type="region of interest" description="Disordered" evidence="12">
    <location>
        <begin position="1757"/>
        <end position="1800"/>
    </location>
</feature>
<keyword evidence="4" id="KW-0677">Repeat</keyword>
<evidence type="ECO:0000313" key="15">
    <source>
        <dbReference type="Proteomes" id="UP000316759"/>
    </source>
</evidence>
<feature type="compositionally biased region" description="Polar residues" evidence="12">
    <location>
        <begin position="854"/>
        <end position="867"/>
    </location>
</feature>
<feature type="region of interest" description="Disordered" evidence="12">
    <location>
        <begin position="1308"/>
        <end position="1392"/>
    </location>
</feature>
<evidence type="ECO:0000256" key="12">
    <source>
        <dbReference type="SAM" id="MobiDB-lite"/>
    </source>
</evidence>
<proteinExistence type="inferred from homology"/>
<dbReference type="InterPro" id="IPR056436">
    <property type="entry name" value="Znf-C2H2_ZIC1-5/GLI1-3-like"/>
</dbReference>
<feature type="domain" description="C2H2-type" evidence="13">
    <location>
        <begin position="1001"/>
        <end position="1031"/>
    </location>
</feature>
<evidence type="ECO:0000256" key="9">
    <source>
        <dbReference type="ARBA" id="ARBA00023163"/>
    </source>
</evidence>
<dbReference type="SMART" id="SM00355">
    <property type="entry name" value="ZnF_C2H2"/>
    <property type="match status" value="5"/>
</dbReference>
<dbReference type="GO" id="GO:0000978">
    <property type="term" value="F:RNA polymerase II cis-regulatory region sequence-specific DNA binding"/>
    <property type="evidence" value="ECO:0007669"/>
    <property type="project" value="TreeGrafter"/>
</dbReference>
<evidence type="ECO:0000256" key="11">
    <source>
        <dbReference type="PROSITE-ProRule" id="PRU00042"/>
    </source>
</evidence>